<feature type="transmembrane region" description="Helical" evidence="6">
    <location>
        <begin position="192"/>
        <end position="215"/>
    </location>
</feature>
<accession>A0A2R8A6U9</accession>
<dbReference type="RefSeq" id="WP_108780658.1">
    <property type="nucleotide sequence ID" value="NZ_OMKW01000001.1"/>
</dbReference>
<dbReference type="PANTHER" id="PTHR12677:SF59">
    <property type="entry name" value="GOLGI APPARATUS MEMBRANE PROTEIN TVP38-RELATED"/>
    <property type="match status" value="1"/>
</dbReference>
<feature type="transmembrane region" description="Helical" evidence="6">
    <location>
        <begin position="47"/>
        <end position="68"/>
    </location>
</feature>
<dbReference type="InterPro" id="IPR015414">
    <property type="entry name" value="TMEM64"/>
</dbReference>
<evidence type="ECO:0000256" key="4">
    <source>
        <dbReference type="ARBA" id="ARBA00022989"/>
    </source>
</evidence>
<evidence type="ECO:0000256" key="2">
    <source>
        <dbReference type="ARBA" id="ARBA00022475"/>
    </source>
</evidence>
<evidence type="ECO:0000256" key="6">
    <source>
        <dbReference type="RuleBase" id="RU366058"/>
    </source>
</evidence>
<dbReference type="GO" id="GO:0005886">
    <property type="term" value="C:plasma membrane"/>
    <property type="evidence" value="ECO:0007669"/>
    <property type="project" value="UniProtKB-SubCell"/>
</dbReference>
<dbReference type="PANTHER" id="PTHR12677">
    <property type="entry name" value="GOLGI APPARATUS MEMBRANE PROTEIN TVP38-RELATED"/>
    <property type="match status" value="1"/>
</dbReference>
<sequence length="220" mass="23337">MHPPAVINSKLRRVAIGATVLLGLILAGILIAFVAGDLDIAAVESRIEAAGLWGGLIVVALMVLHTFIPFPAEVVAFAAGAVFGLVWGTLFVWCGAMLGAWVGFGLARWLGRDAVASLLPDRQLARLQSWEGKNGASALLAARFIPVIAFNLINVAAGLATVRWWTFTWTTAIGILPLTTVMVWFGSTMMVLSWPLIIAISIGGIAMIGLVHWAVARRSA</sequence>
<keyword evidence="9" id="KW-1185">Reference proteome</keyword>
<keyword evidence="5 6" id="KW-0472">Membrane</keyword>
<evidence type="ECO:0000313" key="8">
    <source>
        <dbReference type="EMBL" id="SPF27892.1"/>
    </source>
</evidence>
<keyword evidence="2 6" id="KW-1003">Cell membrane</keyword>
<feature type="transmembrane region" description="Helical" evidence="6">
    <location>
        <begin position="166"/>
        <end position="185"/>
    </location>
</feature>
<reference evidence="8 9" key="1">
    <citation type="submission" date="2018-03" db="EMBL/GenBank/DDBJ databases">
        <authorList>
            <person name="Keele B.F."/>
        </authorList>
    </citation>
    <scope>NUCLEOTIDE SEQUENCE [LARGE SCALE GENOMIC DNA]</scope>
    <source>
        <strain evidence="8 9">CeCT 8812</strain>
    </source>
</reference>
<organism evidence="8 9">
    <name type="scientific">Pontivivens insulae</name>
    <dbReference type="NCBI Taxonomy" id="1639689"/>
    <lineage>
        <taxon>Bacteria</taxon>
        <taxon>Pseudomonadati</taxon>
        <taxon>Pseudomonadota</taxon>
        <taxon>Alphaproteobacteria</taxon>
        <taxon>Rhodobacterales</taxon>
        <taxon>Paracoccaceae</taxon>
        <taxon>Pontivivens</taxon>
    </lineage>
</organism>
<evidence type="ECO:0000256" key="1">
    <source>
        <dbReference type="ARBA" id="ARBA00004651"/>
    </source>
</evidence>
<name>A0A2R8A6U9_9RHOB</name>
<feature type="transmembrane region" description="Helical" evidence="6">
    <location>
        <begin position="136"/>
        <end position="160"/>
    </location>
</feature>
<comment type="subcellular location">
    <subcellularLocation>
        <location evidence="1 6">Cell membrane</location>
        <topology evidence="1 6">Multi-pass membrane protein</topology>
    </subcellularLocation>
</comment>
<feature type="domain" description="VTT" evidence="7">
    <location>
        <begin position="70"/>
        <end position="187"/>
    </location>
</feature>
<feature type="transmembrane region" description="Helical" evidence="6">
    <location>
        <begin position="74"/>
        <end position="102"/>
    </location>
</feature>
<keyword evidence="3 6" id="KW-0812">Transmembrane</keyword>
<gene>
    <name evidence="8" type="primary">ydjZ_1</name>
    <name evidence="8" type="ORF">POI8812_00187</name>
</gene>
<comment type="similarity">
    <text evidence="6">Belongs to the TVP38/TMEM64 family.</text>
</comment>
<proteinExistence type="inferred from homology"/>
<dbReference type="InterPro" id="IPR032816">
    <property type="entry name" value="VTT_dom"/>
</dbReference>
<dbReference type="EMBL" id="OMKW01000001">
    <property type="protein sequence ID" value="SPF27892.1"/>
    <property type="molecule type" value="Genomic_DNA"/>
</dbReference>
<keyword evidence="4 6" id="KW-1133">Transmembrane helix</keyword>
<evidence type="ECO:0000313" key="9">
    <source>
        <dbReference type="Proteomes" id="UP000244932"/>
    </source>
</evidence>
<evidence type="ECO:0000256" key="5">
    <source>
        <dbReference type="ARBA" id="ARBA00023136"/>
    </source>
</evidence>
<evidence type="ECO:0000256" key="3">
    <source>
        <dbReference type="ARBA" id="ARBA00022692"/>
    </source>
</evidence>
<dbReference type="Proteomes" id="UP000244932">
    <property type="component" value="Unassembled WGS sequence"/>
</dbReference>
<dbReference type="Pfam" id="PF09335">
    <property type="entry name" value="VTT_dom"/>
    <property type="match status" value="1"/>
</dbReference>
<feature type="transmembrane region" description="Helical" evidence="6">
    <location>
        <begin position="14"/>
        <end position="35"/>
    </location>
</feature>
<protein>
    <recommendedName>
        <fullName evidence="6">TVP38/TMEM64 family membrane protein</fullName>
    </recommendedName>
</protein>
<dbReference type="AlphaFoldDB" id="A0A2R8A6U9"/>
<evidence type="ECO:0000259" key="7">
    <source>
        <dbReference type="Pfam" id="PF09335"/>
    </source>
</evidence>
<dbReference type="OrthoDB" id="9812980at2"/>